<evidence type="ECO:0000313" key="4">
    <source>
        <dbReference type="Proteomes" id="UP000179920"/>
    </source>
</evidence>
<feature type="compositionally biased region" description="Low complexity" evidence="1">
    <location>
        <begin position="413"/>
        <end position="422"/>
    </location>
</feature>
<feature type="compositionally biased region" description="Low complexity" evidence="1">
    <location>
        <begin position="479"/>
        <end position="493"/>
    </location>
</feature>
<dbReference type="EMBL" id="ULHB01000027">
    <property type="protein sequence ID" value="SYW77750.1"/>
    <property type="molecule type" value="Genomic_DNA"/>
</dbReference>
<protein>
    <submittedName>
        <fullName evidence="2">Uncharacterized protein</fullName>
    </submittedName>
</protein>
<name>A0A1K0HA18_9BASI</name>
<evidence type="ECO:0000313" key="3">
    <source>
        <dbReference type="EMBL" id="SYW77750.1"/>
    </source>
</evidence>
<accession>A0A1K0HA18</accession>
<feature type="region of interest" description="Disordered" evidence="1">
    <location>
        <begin position="515"/>
        <end position="555"/>
    </location>
</feature>
<feature type="compositionally biased region" description="Low complexity" evidence="1">
    <location>
        <begin position="382"/>
        <end position="393"/>
    </location>
</feature>
<evidence type="ECO:0000256" key="1">
    <source>
        <dbReference type="SAM" id="MobiDB-lite"/>
    </source>
</evidence>
<dbReference type="Proteomes" id="UP000179920">
    <property type="component" value="Chromosome XVI"/>
</dbReference>
<reference evidence="3" key="3">
    <citation type="submission" date="2018-08" db="EMBL/GenBank/DDBJ databases">
        <authorList>
            <person name="Guldener U."/>
        </authorList>
    </citation>
    <scope>NUCLEOTIDE SEQUENCE</scope>
    <source>
        <strain evidence="3">UB2</strain>
    </source>
</reference>
<proteinExistence type="predicted"/>
<dbReference type="Proteomes" id="UP000658997">
    <property type="component" value="Unassembled WGS sequence"/>
</dbReference>
<gene>
    <name evidence="3" type="ORF">UBRO2_01942</name>
    <name evidence="2" type="ORF">UBRO_07667</name>
</gene>
<feature type="region of interest" description="Disordered" evidence="1">
    <location>
        <begin position="382"/>
        <end position="424"/>
    </location>
</feature>
<reference evidence="2" key="1">
    <citation type="submission" date="2016-04" db="EMBL/GenBank/DDBJ databases">
        <authorList>
            <person name="Evans L.H."/>
            <person name="Alamgir A."/>
            <person name="Owens N."/>
            <person name="Weber N.D."/>
            <person name="Virtaneva K."/>
            <person name="Barbian K."/>
            <person name="Babar A."/>
            <person name="Rosenke K."/>
        </authorList>
    </citation>
    <scope>NUCLEOTIDE SEQUENCE</scope>
    <source>
        <strain evidence="2">UB2112</strain>
    </source>
</reference>
<reference evidence="4" key="2">
    <citation type="submission" date="2016-04" db="EMBL/GenBank/DDBJ databases">
        <authorList>
            <person name="Guldener U."/>
            <person name="Guldener U."/>
        </authorList>
    </citation>
    <scope>NUCLEOTIDE SEQUENCE [LARGE SCALE GENOMIC DNA]</scope>
    <source>
        <strain evidence="4">UB2112</strain>
    </source>
</reference>
<feature type="region of interest" description="Disordered" evidence="1">
    <location>
        <begin position="476"/>
        <end position="502"/>
    </location>
</feature>
<keyword evidence="5" id="KW-1185">Reference proteome</keyword>
<dbReference type="AlphaFoldDB" id="A0A1K0HA18"/>
<dbReference type="OrthoDB" id="3351822at2759"/>
<organism evidence="2 4">
    <name type="scientific">Ustilago bromivora</name>
    <dbReference type="NCBI Taxonomy" id="307758"/>
    <lineage>
        <taxon>Eukaryota</taxon>
        <taxon>Fungi</taxon>
        <taxon>Dikarya</taxon>
        <taxon>Basidiomycota</taxon>
        <taxon>Ustilaginomycotina</taxon>
        <taxon>Ustilaginomycetes</taxon>
        <taxon>Ustilaginales</taxon>
        <taxon>Ustilaginaceae</taxon>
        <taxon>Ustilago</taxon>
    </lineage>
</organism>
<dbReference type="EMBL" id="LT558132">
    <property type="protein sequence ID" value="SAM85095.1"/>
    <property type="molecule type" value="Genomic_DNA"/>
</dbReference>
<evidence type="ECO:0000313" key="5">
    <source>
        <dbReference type="Proteomes" id="UP000658997"/>
    </source>
</evidence>
<evidence type="ECO:0000313" key="2">
    <source>
        <dbReference type="EMBL" id="SAM85095.1"/>
    </source>
</evidence>
<sequence>MSTQQQQDAEMCQPVETACQSGLQKLPLELVYHIIRLAASTDSKTAHACAYVSKEVCGWTAPDRWKTVICTSVRQLQVLHSTLLSHEIQGRRSLTLPSRAPGHFVEHLFIDTQGSRCDVFEHNLQPGQDAKGAQMGMTPHGADSPQQLPSPIRENMVFQVLGSCLHANYVALGPDELYNLEAACPYISAKKKMITSDDEDVLHEFLSRMANRDQYHDEGLYRDTYNFWQPEHCLESLEGLQALHVISVNRDSEVTGAPMPIRELEALRSGSVAETGLMRTTAVSRFLPPAAGQDDRRDMANRATIRASLEEYERQNERNQALADPHIVRAEQDPFRNPYGQITTQQQELSHGVTKLRYDTRKFSFRPCEITASRLKPFFEEPTTTTAPTLPLANGDDDTARSRAPEFAHSGPRHAAPARGAGNYSVPNSDNMSQGRIPTPKRAALKFLGCHRFSKLHLCWDPAHASFLPPHGFIAKQDTTTPNTTPNTTSTSTAKTAASDWPMERQDIWTNTSSQNNQAKALPPHNGNARNGRGHSNQALHSTRPDTSKSEPAPVGASTAWIIPPGLENAQSKAFRADMVDALRTSIGWTRHDQQLLSDTPWLSPDRVRLIQRVGAEGLDELEHLTNVVASHINNPDPETPSGIKSDFKPTGMPLSADEQLALEFVPPKDRLRLGGMYVPYTKEQRLKWFLDNLYTDEA</sequence>